<organism evidence="1 3">
    <name type="scientific">Tritrichomonas musculus</name>
    <dbReference type="NCBI Taxonomy" id="1915356"/>
    <lineage>
        <taxon>Eukaryota</taxon>
        <taxon>Metamonada</taxon>
        <taxon>Parabasalia</taxon>
        <taxon>Tritrichomonadida</taxon>
        <taxon>Tritrichomonadidae</taxon>
        <taxon>Tritrichomonas</taxon>
    </lineage>
</organism>
<dbReference type="EMBL" id="JAPFFF010000005">
    <property type="protein sequence ID" value="KAK8889407.1"/>
    <property type="molecule type" value="Genomic_DNA"/>
</dbReference>
<evidence type="ECO:0008006" key="4">
    <source>
        <dbReference type="Google" id="ProtNLM"/>
    </source>
</evidence>
<evidence type="ECO:0000313" key="2">
    <source>
        <dbReference type="EMBL" id="KAK8889407.1"/>
    </source>
</evidence>
<gene>
    <name evidence="1" type="ORF">M9Y10_013563</name>
    <name evidence="2" type="ORF">M9Y10_034153</name>
</gene>
<dbReference type="SUPFAM" id="SSF52058">
    <property type="entry name" value="L domain-like"/>
    <property type="match status" value="2"/>
</dbReference>
<comment type="caution">
    <text evidence="1">The sequence shown here is derived from an EMBL/GenBank/DDBJ whole genome shotgun (WGS) entry which is preliminary data.</text>
</comment>
<dbReference type="PANTHER" id="PTHR45661">
    <property type="entry name" value="SURFACE ANTIGEN"/>
    <property type="match status" value="1"/>
</dbReference>
<dbReference type="Pfam" id="PF13306">
    <property type="entry name" value="LRR_5"/>
    <property type="match status" value="4"/>
</dbReference>
<evidence type="ECO:0000313" key="3">
    <source>
        <dbReference type="Proteomes" id="UP001470230"/>
    </source>
</evidence>
<dbReference type="Proteomes" id="UP001470230">
    <property type="component" value="Unassembled WGS sequence"/>
</dbReference>
<protein>
    <recommendedName>
        <fullName evidence="4">Surface antigen BspA-like</fullName>
    </recommendedName>
</protein>
<dbReference type="Gene3D" id="3.80.10.10">
    <property type="entry name" value="Ribonuclease Inhibitor"/>
    <property type="match status" value="4"/>
</dbReference>
<accession>A0ABR2GNQ1</accession>
<keyword evidence="3" id="KW-1185">Reference proteome</keyword>
<dbReference type="InterPro" id="IPR053139">
    <property type="entry name" value="Surface_bspA-like"/>
</dbReference>
<sequence length="670" mass="76782">MSENHPIEIKSKRIKHDSIIYSINEEERTACLISCKGNSDHIIIPRSIKQESKEYDITSILENAFNQSQIKIVQFSSDSKLQKINKNAFSNSSIKRIKIPPSITIIEEYAFYCCSDLEIVEIPNDSKLRTIEKEAFSFSAIESIAIPSELIELKEGWCVYTANLTKIEVSQQNRRYRCYEDKMIIGKTNIDQDNYDCLVFCVRDITNITIPNFIEHICSYSFDGCKQLDVFEFENDSKLQTIDIRAFLNSSILNITIPSSVTFIGEKAFYNCDELEWIVIPNDSKLRTIDKNAFAHTLIESIVIPSELIELKEGWCSNTSEIIEIEVSQQNKRYCCYDDIIIFGKTNIDQDNYDCLVFCVRDITNITIPNFIKHICSYSFSYCSQLEEIEFQNDSKLQIIGNHAFSNTAISSIIIPSSVTIIGDDAFYNCTELVRVEIPNDSKLRTISKNAFFHSLIESITIPSELIELKEGWCAYTTNLTKIEISQQNRRYRCYEGKMIIGKTNIDQDNYDCLVFCARDITNITIPNFIEHICSYSFDGCKQLERIEFQNDSKLQTIDICAFSNSLIKSITIPSSVTFIGERSFLSCTQLKRFEIPSDSKLQKIDKYVFCHSLIESISIPSSVTEIEATALSFCRNLLIIEMNNAEMISFIQDDSVCSKKTLLMIPVRS</sequence>
<dbReference type="PANTHER" id="PTHR45661:SF3">
    <property type="entry name" value="IG-LIKE DOMAIN-CONTAINING PROTEIN"/>
    <property type="match status" value="1"/>
</dbReference>
<dbReference type="InterPro" id="IPR032675">
    <property type="entry name" value="LRR_dom_sf"/>
</dbReference>
<reference evidence="1 3" key="1">
    <citation type="submission" date="2024-04" db="EMBL/GenBank/DDBJ databases">
        <title>Tritrichomonas musculus Genome.</title>
        <authorList>
            <person name="Alves-Ferreira E."/>
            <person name="Grigg M."/>
            <person name="Lorenzi H."/>
            <person name="Galac M."/>
        </authorList>
    </citation>
    <scope>NUCLEOTIDE SEQUENCE [LARGE SCALE GENOMIC DNA]</scope>
    <source>
        <strain evidence="1 3">EAF2021</strain>
    </source>
</reference>
<evidence type="ECO:0000313" key="1">
    <source>
        <dbReference type="EMBL" id="KAK8835296.1"/>
    </source>
</evidence>
<proteinExistence type="predicted"/>
<dbReference type="InterPro" id="IPR026906">
    <property type="entry name" value="LRR_5"/>
</dbReference>
<name>A0ABR2GNQ1_9EUKA</name>
<dbReference type="EMBL" id="JAPFFF010000187">
    <property type="protein sequence ID" value="KAK8835296.1"/>
    <property type="molecule type" value="Genomic_DNA"/>
</dbReference>